<protein>
    <submittedName>
        <fullName evidence="2">Uncharacterized protein</fullName>
    </submittedName>
</protein>
<organism evidence="2 3">
    <name type="scientific">Apiospora hydei</name>
    <dbReference type="NCBI Taxonomy" id="1337664"/>
    <lineage>
        <taxon>Eukaryota</taxon>
        <taxon>Fungi</taxon>
        <taxon>Dikarya</taxon>
        <taxon>Ascomycota</taxon>
        <taxon>Pezizomycotina</taxon>
        <taxon>Sordariomycetes</taxon>
        <taxon>Xylariomycetidae</taxon>
        <taxon>Amphisphaeriales</taxon>
        <taxon>Apiosporaceae</taxon>
        <taxon>Apiospora</taxon>
    </lineage>
</organism>
<sequence length="613" mass="65207">MPLHLLGRLQRRLLEGQALLQQLPVLLAALLHHLVVRLLVLDGEPRLLDVVGARVGRGGDPPALVHLPDLLAPLGRQRGEHLGAVRVGLEDAAVGIAVEGLRPRARLLLHVDGGCAGKGVAEIRLDATIDRGRHAVELPGGLHVPVGAKRLRHRLVHLFLGVVGGVLVIVLVVKRRGVWHLDLPVEEAAVVVAGVVAGAVERAGLTVAFLAVALGPLLHVLLGEVAVVAQLVAAGAVAEGPRIGAAVEPRPQVRVREGAVGCSGGLLVLALEAGSHSRGAEREKRMGTRAGEAGAEGVAVVNVVEAEAPQEVGKVLLALAAGSGEVLPDTLVDVLGTLLLLGTIIITTYRPLPPFPLFGDDRQTAIRGPSTVLIRHFNPKPNVSLRTLRNLAPLPLRTHVGAVIERARDLLNPRRLIGCRLAVVLVTADAAAVATDAAEVVGSLAQHLDAVALDLDLIALAAAVVPDRLKEERDGVVNAHPAAAAPLLLLVLRLRRRLLLAPGVQLLGCQLLLGGLAELRFRGRELALLADLLAETLAPLFPFFGLVDLSLSRQLFVCLGLFGLKLFDLLYFAWPRLLLLNLLWLVLLWLVLLWLVLLWLNLLYFDLLCFILP</sequence>
<evidence type="ECO:0000313" key="2">
    <source>
        <dbReference type="EMBL" id="KAK8065283.1"/>
    </source>
</evidence>
<feature type="transmembrane region" description="Helical" evidence="1">
    <location>
        <begin position="554"/>
        <end position="574"/>
    </location>
</feature>
<dbReference type="GeneID" id="92049405"/>
<feature type="transmembrane region" description="Helical" evidence="1">
    <location>
        <begin position="155"/>
        <end position="173"/>
    </location>
</feature>
<feature type="transmembrane region" description="Helical" evidence="1">
    <location>
        <begin position="586"/>
        <end position="612"/>
    </location>
</feature>
<keyword evidence="3" id="KW-1185">Reference proteome</keyword>
<evidence type="ECO:0000313" key="3">
    <source>
        <dbReference type="Proteomes" id="UP001433268"/>
    </source>
</evidence>
<dbReference type="RefSeq" id="XP_066662037.1">
    <property type="nucleotide sequence ID" value="XM_066816345.1"/>
</dbReference>
<evidence type="ECO:0000256" key="1">
    <source>
        <dbReference type="SAM" id="Phobius"/>
    </source>
</evidence>
<keyword evidence="1" id="KW-1133">Transmembrane helix</keyword>
<feature type="transmembrane region" description="Helical" evidence="1">
    <location>
        <begin position="217"/>
        <end position="238"/>
    </location>
</feature>
<reference evidence="2 3" key="1">
    <citation type="submission" date="2023-01" db="EMBL/GenBank/DDBJ databases">
        <title>Analysis of 21 Apiospora genomes using comparative genomics revels a genus with tremendous synthesis potential of carbohydrate active enzymes and secondary metabolites.</title>
        <authorList>
            <person name="Sorensen T."/>
        </authorList>
    </citation>
    <scope>NUCLEOTIDE SEQUENCE [LARGE SCALE GENOMIC DNA]</scope>
    <source>
        <strain evidence="2 3">CBS 114990</strain>
    </source>
</reference>
<proteinExistence type="predicted"/>
<dbReference type="Proteomes" id="UP001433268">
    <property type="component" value="Unassembled WGS sequence"/>
</dbReference>
<keyword evidence="1" id="KW-0812">Transmembrane</keyword>
<keyword evidence="1" id="KW-0472">Membrane</keyword>
<name>A0ABR1V5K9_9PEZI</name>
<comment type="caution">
    <text evidence="2">The sequence shown here is derived from an EMBL/GenBank/DDBJ whole genome shotgun (WGS) entry which is preliminary data.</text>
</comment>
<dbReference type="EMBL" id="JAQQWN010000009">
    <property type="protein sequence ID" value="KAK8065283.1"/>
    <property type="molecule type" value="Genomic_DNA"/>
</dbReference>
<accession>A0ABR1V5K9</accession>
<gene>
    <name evidence="2" type="ORF">PG997_012030</name>
</gene>